<reference evidence="1" key="1">
    <citation type="journal article" date="2014" name="Front. Microbiol.">
        <title>High frequency of phylogenetically diverse reductive dehalogenase-homologous genes in deep subseafloor sedimentary metagenomes.</title>
        <authorList>
            <person name="Kawai M."/>
            <person name="Futagami T."/>
            <person name="Toyoda A."/>
            <person name="Takaki Y."/>
            <person name="Nishi S."/>
            <person name="Hori S."/>
            <person name="Arai W."/>
            <person name="Tsubouchi T."/>
            <person name="Morono Y."/>
            <person name="Uchiyama I."/>
            <person name="Ito T."/>
            <person name="Fujiyama A."/>
            <person name="Inagaki F."/>
            <person name="Takami H."/>
        </authorList>
    </citation>
    <scope>NUCLEOTIDE SEQUENCE</scope>
    <source>
        <strain evidence="1">Expedition CK06-06</strain>
    </source>
</reference>
<feature type="non-terminal residue" evidence="1">
    <location>
        <position position="1"/>
    </location>
</feature>
<dbReference type="AlphaFoldDB" id="X0WA77"/>
<dbReference type="EMBL" id="BARS01032931">
    <property type="protein sequence ID" value="GAG20127.1"/>
    <property type="molecule type" value="Genomic_DNA"/>
</dbReference>
<feature type="non-terminal residue" evidence="1">
    <location>
        <position position="260"/>
    </location>
</feature>
<name>X0WA77_9ZZZZ</name>
<proteinExistence type="predicted"/>
<protein>
    <submittedName>
        <fullName evidence="1">Uncharacterized protein</fullName>
    </submittedName>
</protein>
<evidence type="ECO:0000313" key="1">
    <source>
        <dbReference type="EMBL" id="GAG20127.1"/>
    </source>
</evidence>
<comment type="caution">
    <text evidence="1">The sequence shown here is derived from an EMBL/GenBank/DDBJ whole genome shotgun (WGS) entry which is preliminary data.</text>
</comment>
<gene>
    <name evidence="1" type="ORF">S01H1_51056</name>
</gene>
<organism evidence="1">
    <name type="scientific">marine sediment metagenome</name>
    <dbReference type="NCBI Taxonomy" id="412755"/>
    <lineage>
        <taxon>unclassified sequences</taxon>
        <taxon>metagenomes</taxon>
        <taxon>ecological metagenomes</taxon>
    </lineage>
</organism>
<accession>X0WA77</accession>
<sequence>SSPVSDAGGNYSDTVDYGWSGTVTPTKAGYTFDPNSITYSNVTSDQTNQDYTASVLTYTITGNAGIDGATMTGLPSSPVSDAGGDYSDTVDYGWSGTVTPTKAGYSFDPNSRSYSNVTSDQTNQDYTATLLTYTITGNAGIDGATMTGLPSSPVSDVSGDYSDTVDYGWSGTVTPTKTGYTFDPNSITYSNVTSDQTNQDYTATLLTYTITGNAGIDGATMTGLPGNPVSDAGGDYSDTVDYGWSGTVTPTKAGYSFDSN</sequence>